<evidence type="ECO:0000256" key="1">
    <source>
        <dbReference type="ARBA" id="ARBA00000085"/>
    </source>
</evidence>
<evidence type="ECO:0000256" key="8">
    <source>
        <dbReference type="ARBA" id="ARBA00022777"/>
    </source>
</evidence>
<dbReference type="PROSITE" id="PS50109">
    <property type="entry name" value="HIS_KIN"/>
    <property type="match status" value="1"/>
</dbReference>
<evidence type="ECO:0000256" key="12">
    <source>
        <dbReference type="ARBA" id="ARBA00023136"/>
    </source>
</evidence>
<keyword evidence="12 13" id="KW-0472">Membrane</keyword>
<comment type="caution">
    <text evidence="15">The sequence shown here is derived from an EMBL/GenBank/DDBJ whole genome shotgun (WGS) entry which is preliminary data.</text>
</comment>
<dbReference type="Pfam" id="PF02518">
    <property type="entry name" value="HATPase_c"/>
    <property type="match status" value="1"/>
</dbReference>
<dbReference type="InterPro" id="IPR004358">
    <property type="entry name" value="Sig_transdc_His_kin-like_C"/>
</dbReference>
<comment type="subcellular location">
    <subcellularLocation>
        <location evidence="2">Membrane</location>
        <topology evidence="2">Multi-pass membrane protein</topology>
    </subcellularLocation>
</comment>
<evidence type="ECO:0000313" key="16">
    <source>
        <dbReference type="Proteomes" id="UP000320314"/>
    </source>
</evidence>
<dbReference type="InterPro" id="IPR050428">
    <property type="entry name" value="TCS_sensor_his_kinase"/>
</dbReference>
<dbReference type="InterPro" id="IPR036890">
    <property type="entry name" value="HATPase_C_sf"/>
</dbReference>
<dbReference type="SMART" id="SM00387">
    <property type="entry name" value="HATPase_c"/>
    <property type="match status" value="1"/>
</dbReference>
<dbReference type="PANTHER" id="PTHR45436:SF14">
    <property type="entry name" value="SENSOR PROTEIN QSEC"/>
    <property type="match status" value="1"/>
</dbReference>
<evidence type="ECO:0000256" key="10">
    <source>
        <dbReference type="ARBA" id="ARBA00022989"/>
    </source>
</evidence>
<dbReference type="GO" id="GO:0000155">
    <property type="term" value="F:phosphorelay sensor kinase activity"/>
    <property type="evidence" value="ECO:0007669"/>
    <property type="project" value="InterPro"/>
</dbReference>
<keyword evidence="5" id="KW-0808">Transferase</keyword>
<feature type="transmembrane region" description="Helical" evidence="13">
    <location>
        <begin position="159"/>
        <end position="179"/>
    </location>
</feature>
<evidence type="ECO:0000256" key="11">
    <source>
        <dbReference type="ARBA" id="ARBA00023012"/>
    </source>
</evidence>
<dbReference type="Gene3D" id="1.10.287.130">
    <property type="match status" value="1"/>
</dbReference>
<dbReference type="Gene3D" id="3.30.565.10">
    <property type="entry name" value="Histidine kinase-like ATPase, C-terminal domain"/>
    <property type="match status" value="1"/>
</dbReference>
<keyword evidence="6 13" id="KW-0812">Transmembrane</keyword>
<keyword evidence="10 13" id="KW-1133">Transmembrane helix</keyword>
<evidence type="ECO:0000256" key="7">
    <source>
        <dbReference type="ARBA" id="ARBA00022741"/>
    </source>
</evidence>
<keyword evidence="16" id="KW-1185">Reference proteome</keyword>
<accession>A0A506U641</accession>
<dbReference type="GO" id="GO:0005524">
    <property type="term" value="F:ATP binding"/>
    <property type="evidence" value="ECO:0007669"/>
    <property type="project" value="UniProtKB-KW"/>
</dbReference>
<evidence type="ECO:0000256" key="13">
    <source>
        <dbReference type="SAM" id="Phobius"/>
    </source>
</evidence>
<dbReference type="Pfam" id="PF00512">
    <property type="entry name" value="HisKA"/>
    <property type="match status" value="1"/>
</dbReference>
<dbReference type="InterPro" id="IPR003661">
    <property type="entry name" value="HisK_dim/P_dom"/>
</dbReference>
<keyword evidence="9" id="KW-0067">ATP-binding</keyword>
<comment type="catalytic activity">
    <reaction evidence="1">
        <text>ATP + protein L-histidine = ADP + protein N-phospho-L-histidine.</text>
        <dbReference type="EC" id="2.7.13.3"/>
    </reaction>
</comment>
<dbReference type="InterPro" id="IPR003594">
    <property type="entry name" value="HATPase_dom"/>
</dbReference>
<dbReference type="PRINTS" id="PR00344">
    <property type="entry name" value="BCTRLSENSOR"/>
</dbReference>
<evidence type="ECO:0000256" key="9">
    <source>
        <dbReference type="ARBA" id="ARBA00022840"/>
    </source>
</evidence>
<dbReference type="OrthoDB" id="9809766at2"/>
<dbReference type="RefSeq" id="WP_141166494.1">
    <property type="nucleotide sequence ID" value="NZ_VHLH01000012.1"/>
</dbReference>
<dbReference type="SUPFAM" id="SSF55874">
    <property type="entry name" value="ATPase domain of HSP90 chaperone/DNA topoisomerase II/histidine kinase"/>
    <property type="match status" value="1"/>
</dbReference>
<evidence type="ECO:0000259" key="14">
    <source>
        <dbReference type="PROSITE" id="PS50109"/>
    </source>
</evidence>
<dbReference type="GO" id="GO:0005886">
    <property type="term" value="C:plasma membrane"/>
    <property type="evidence" value="ECO:0007669"/>
    <property type="project" value="TreeGrafter"/>
</dbReference>
<dbReference type="SUPFAM" id="SSF47384">
    <property type="entry name" value="Homodimeric domain of signal transducing histidine kinase"/>
    <property type="match status" value="1"/>
</dbReference>
<evidence type="ECO:0000256" key="5">
    <source>
        <dbReference type="ARBA" id="ARBA00022679"/>
    </source>
</evidence>
<dbReference type="SMART" id="SM00388">
    <property type="entry name" value="HisKA"/>
    <property type="match status" value="1"/>
</dbReference>
<dbReference type="AlphaFoldDB" id="A0A506U641"/>
<feature type="transmembrane region" description="Helical" evidence="13">
    <location>
        <begin position="12"/>
        <end position="30"/>
    </location>
</feature>
<proteinExistence type="predicted"/>
<dbReference type="EC" id="2.7.13.3" evidence="3"/>
<keyword evidence="8 15" id="KW-0418">Kinase</keyword>
<organism evidence="15 16">
    <name type="scientific">Pararhizobium mangrovi</name>
    <dbReference type="NCBI Taxonomy" id="2590452"/>
    <lineage>
        <taxon>Bacteria</taxon>
        <taxon>Pseudomonadati</taxon>
        <taxon>Pseudomonadota</taxon>
        <taxon>Alphaproteobacteria</taxon>
        <taxon>Hyphomicrobiales</taxon>
        <taxon>Rhizobiaceae</taxon>
        <taxon>Rhizobium/Agrobacterium group</taxon>
        <taxon>Pararhizobium</taxon>
    </lineage>
</organism>
<evidence type="ECO:0000256" key="3">
    <source>
        <dbReference type="ARBA" id="ARBA00012438"/>
    </source>
</evidence>
<dbReference type="PANTHER" id="PTHR45436">
    <property type="entry name" value="SENSOR HISTIDINE KINASE YKOH"/>
    <property type="match status" value="1"/>
</dbReference>
<dbReference type="EMBL" id="VHLH01000012">
    <property type="protein sequence ID" value="TPW29320.1"/>
    <property type="molecule type" value="Genomic_DNA"/>
</dbReference>
<dbReference type="CDD" id="cd00075">
    <property type="entry name" value="HATPase"/>
    <property type="match status" value="1"/>
</dbReference>
<gene>
    <name evidence="15" type="ORF">FJU11_07885</name>
</gene>
<reference evidence="15 16" key="1">
    <citation type="submission" date="2019-06" db="EMBL/GenBank/DDBJ databases">
        <authorList>
            <person name="Li M."/>
        </authorList>
    </citation>
    <scope>NUCLEOTIDE SEQUENCE [LARGE SCALE GENOMIC DNA]</scope>
    <source>
        <strain evidence="15 16">BGMRC6574</strain>
    </source>
</reference>
<dbReference type="CDD" id="cd00082">
    <property type="entry name" value="HisKA"/>
    <property type="match status" value="1"/>
</dbReference>
<name>A0A506U641_9HYPH</name>
<dbReference type="InterPro" id="IPR005467">
    <property type="entry name" value="His_kinase_dom"/>
</dbReference>
<sequence>MTRRRTSLHARLAALSLGLLAVGLAAWWLVAYERAGSVAERDVDGRLQTTAIILLQVSRTDVSPSSPGAFGAPHPVAGIHGWRHPPSFEVTTTGDALIHRSPDFPQGIGDPSPGFRDRTVDAMRWRIYTRVDDARGLVVRVAMNERDRQDRTRLAEVDFAWPLLLAIPILAVLALLSVWRGLAPLRHVERTLASQDPGNLRPFEPAPRGLPRELARLVDTMNGLFAEVQDLHARRKAFASFVSHELRTPLAGSRSQLDVAKRSPERHQQNRALGLLGEALGRMERLVTRLLLLARVDASRREIERRPLDLGLLAKECVTQFNDETEGVRAEIGNVCGPMTIEGEEDLLRSLFFNLIENAARVSPDECPVEVSLEHEADAFVLAVADRGPGMDKAELQAVAAGDFPLRRNDARGTGLGLAIVRSVAEAHGARLNLLAREGGGTVARVHFDRAPVEGTA</sequence>
<feature type="domain" description="Histidine kinase" evidence="14">
    <location>
        <begin position="241"/>
        <end position="452"/>
    </location>
</feature>
<keyword evidence="4" id="KW-0597">Phosphoprotein</keyword>
<evidence type="ECO:0000313" key="15">
    <source>
        <dbReference type="EMBL" id="TPW29320.1"/>
    </source>
</evidence>
<protein>
    <recommendedName>
        <fullName evidence="3">histidine kinase</fullName>
        <ecNumber evidence="3">2.7.13.3</ecNumber>
    </recommendedName>
</protein>
<evidence type="ECO:0000256" key="6">
    <source>
        <dbReference type="ARBA" id="ARBA00022692"/>
    </source>
</evidence>
<evidence type="ECO:0000256" key="2">
    <source>
        <dbReference type="ARBA" id="ARBA00004141"/>
    </source>
</evidence>
<dbReference type="Proteomes" id="UP000320314">
    <property type="component" value="Unassembled WGS sequence"/>
</dbReference>
<keyword evidence="11" id="KW-0902">Two-component regulatory system</keyword>
<keyword evidence="7" id="KW-0547">Nucleotide-binding</keyword>
<dbReference type="InterPro" id="IPR036097">
    <property type="entry name" value="HisK_dim/P_sf"/>
</dbReference>
<evidence type="ECO:0000256" key="4">
    <source>
        <dbReference type="ARBA" id="ARBA00022553"/>
    </source>
</evidence>